<name>A0A0F9NSX8_9ZZZZ</name>
<accession>A0A0F9NSX8</accession>
<evidence type="ECO:0000313" key="1">
    <source>
        <dbReference type="EMBL" id="KKM84382.1"/>
    </source>
</evidence>
<organism evidence="1">
    <name type="scientific">marine sediment metagenome</name>
    <dbReference type="NCBI Taxonomy" id="412755"/>
    <lineage>
        <taxon>unclassified sequences</taxon>
        <taxon>metagenomes</taxon>
        <taxon>ecological metagenomes</taxon>
    </lineage>
</organism>
<proteinExistence type="predicted"/>
<protein>
    <submittedName>
        <fullName evidence="1">Uncharacterized protein</fullName>
    </submittedName>
</protein>
<dbReference type="EMBL" id="LAZR01007575">
    <property type="protein sequence ID" value="KKM84382.1"/>
    <property type="molecule type" value="Genomic_DNA"/>
</dbReference>
<reference evidence="1" key="1">
    <citation type="journal article" date="2015" name="Nature">
        <title>Complex archaea that bridge the gap between prokaryotes and eukaryotes.</title>
        <authorList>
            <person name="Spang A."/>
            <person name="Saw J.H."/>
            <person name="Jorgensen S.L."/>
            <person name="Zaremba-Niedzwiedzka K."/>
            <person name="Martijn J."/>
            <person name="Lind A.E."/>
            <person name="van Eijk R."/>
            <person name="Schleper C."/>
            <person name="Guy L."/>
            <person name="Ettema T.J."/>
        </authorList>
    </citation>
    <scope>NUCLEOTIDE SEQUENCE</scope>
</reference>
<gene>
    <name evidence="1" type="ORF">LCGC14_1299750</name>
</gene>
<sequence>MSVEFWGKGQELVESHFYFIGDDGLGRPGCYPSQRVTNVLAGKKKPVCGACVQLLKPQVKPKAKGK</sequence>
<dbReference type="AlphaFoldDB" id="A0A0F9NSX8"/>
<comment type="caution">
    <text evidence="1">The sequence shown here is derived from an EMBL/GenBank/DDBJ whole genome shotgun (WGS) entry which is preliminary data.</text>
</comment>